<evidence type="ECO:0000313" key="2">
    <source>
        <dbReference type="EMBL" id="SMF74641.1"/>
    </source>
</evidence>
<sequence length="53" mass="5848">MQWAGLLVAVVLAFLGLAWRFDNRSGTLFVLAILFLFVLAVPVLLLTLMAVML</sequence>
<dbReference type="STRING" id="941907.SAMN06295910_2267"/>
<proteinExistence type="predicted"/>
<dbReference type="EMBL" id="LT840185">
    <property type="protein sequence ID" value="SMF74641.1"/>
    <property type="molecule type" value="Genomic_DNA"/>
</dbReference>
<evidence type="ECO:0000313" key="3">
    <source>
        <dbReference type="Proteomes" id="UP000192934"/>
    </source>
</evidence>
<feature type="transmembrane region" description="Helical" evidence="1">
    <location>
        <begin position="30"/>
        <end position="51"/>
    </location>
</feature>
<gene>
    <name evidence="2" type="ORF">SAMN06295910_2267</name>
</gene>
<dbReference type="Proteomes" id="UP000192934">
    <property type="component" value="Chromosome I"/>
</dbReference>
<keyword evidence="1" id="KW-0812">Transmembrane</keyword>
<protein>
    <submittedName>
        <fullName evidence="2">Uncharacterized protein</fullName>
    </submittedName>
</protein>
<organism evidence="2 3">
    <name type="scientific">Allosphingosinicella indica</name>
    <dbReference type="NCBI Taxonomy" id="941907"/>
    <lineage>
        <taxon>Bacteria</taxon>
        <taxon>Pseudomonadati</taxon>
        <taxon>Pseudomonadota</taxon>
        <taxon>Alphaproteobacteria</taxon>
        <taxon>Sphingomonadales</taxon>
        <taxon>Sphingomonadaceae</taxon>
        <taxon>Allosphingosinicella</taxon>
    </lineage>
</organism>
<keyword evidence="3" id="KW-1185">Reference proteome</keyword>
<keyword evidence="1" id="KW-1133">Transmembrane helix</keyword>
<evidence type="ECO:0000256" key="1">
    <source>
        <dbReference type="SAM" id="Phobius"/>
    </source>
</evidence>
<dbReference type="AlphaFoldDB" id="A0A1X7GVJ9"/>
<reference evidence="3" key="1">
    <citation type="submission" date="2017-04" db="EMBL/GenBank/DDBJ databases">
        <authorList>
            <person name="Varghese N."/>
            <person name="Submissions S."/>
        </authorList>
    </citation>
    <scope>NUCLEOTIDE SEQUENCE [LARGE SCALE GENOMIC DNA]</scope>
    <source>
        <strain evidence="3">Dd16</strain>
    </source>
</reference>
<name>A0A1X7GVJ9_9SPHN</name>
<keyword evidence="1" id="KW-0472">Membrane</keyword>
<accession>A0A1X7GVJ9</accession>
<dbReference type="RefSeq" id="WP_157123807.1">
    <property type="nucleotide sequence ID" value="NZ_LT840185.1"/>
</dbReference>